<name>A0A318L745_9NEIS</name>
<protein>
    <submittedName>
        <fullName evidence="1">Uncharacterized protein</fullName>
    </submittedName>
</protein>
<organism evidence="1 2">
    <name type="scientific">Rivihabitans pingtungensis</name>
    <dbReference type="NCBI Taxonomy" id="1054498"/>
    <lineage>
        <taxon>Bacteria</taxon>
        <taxon>Pseudomonadati</taxon>
        <taxon>Pseudomonadota</taxon>
        <taxon>Betaproteobacteria</taxon>
        <taxon>Neisseriales</taxon>
        <taxon>Aquaspirillaceae</taxon>
        <taxon>Rivihabitans</taxon>
    </lineage>
</organism>
<keyword evidence="2" id="KW-1185">Reference proteome</keyword>
<dbReference type="AlphaFoldDB" id="A0A318L745"/>
<sequence>MVSLGMDRQITALDNLLRELDALGMDVGALRLELKSMRYHLEMFDSAAREIGEVIGEVIRPPLRCMIS</sequence>
<evidence type="ECO:0000313" key="2">
    <source>
        <dbReference type="Proteomes" id="UP000247555"/>
    </source>
</evidence>
<comment type="caution">
    <text evidence="1">The sequence shown here is derived from an EMBL/GenBank/DDBJ whole genome shotgun (WGS) entry which is preliminary data.</text>
</comment>
<proteinExistence type="predicted"/>
<accession>A0A318L745</accession>
<dbReference type="EMBL" id="QJKI01000002">
    <property type="protein sequence ID" value="PXX81293.1"/>
    <property type="molecule type" value="Genomic_DNA"/>
</dbReference>
<reference evidence="1 2" key="1">
    <citation type="submission" date="2018-05" db="EMBL/GenBank/DDBJ databases">
        <title>Genomic Encyclopedia of Type Strains, Phase IV (KMG-IV): sequencing the most valuable type-strain genomes for metagenomic binning, comparative biology and taxonomic classification.</title>
        <authorList>
            <person name="Goeker M."/>
        </authorList>
    </citation>
    <scope>NUCLEOTIDE SEQUENCE [LARGE SCALE GENOMIC DNA]</scope>
    <source>
        <strain evidence="1 2">DSM 29661</strain>
    </source>
</reference>
<gene>
    <name evidence="1" type="ORF">DFR34_102132</name>
</gene>
<dbReference type="Proteomes" id="UP000247555">
    <property type="component" value="Unassembled WGS sequence"/>
</dbReference>
<evidence type="ECO:0000313" key="1">
    <source>
        <dbReference type="EMBL" id="PXX81293.1"/>
    </source>
</evidence>